<evidence type="ECO:0000313" key="2">
    <source>
        <dbReference type="Proteomes" id="UP000078512"/>
    </source>
</evidence>
<proteinExistence type="predicted"/>
<name>A0A197JUQ4_9FUNG</name>
<accession>A0A197JUQ4</accession>
<sequence>MLSQPMKSDSSLLIQTLSASNQTFPISSPQEYYQHQPQQQQQHSIFYSNHNSNNVSEAIMMMSSVASAQHLQQLQQLQQQQQQQQQADIGKLDHMDPAAVAAIASSTGSWAPRHFNGAELVPIGYDQPSPEQLIQHQMLSQSRHLVLQSMNASRDTSANGLLRNFTGM</sequence>
<keyword evidence="2" id="KW-1185">Reference proteome</keyword>
<dbReference type="Proteomes" id="UP000078512">
    <property type="component" value="Unassembled WGS sequence"/>
</dbReference>
<organism evidence="1 2">
    <name type="scientific">Linnemannia elongata AG-77</name>
    <dbReference type="NCBI Taxonomy" id="1314771"/>
    <lineage>
        <taxon>Eukaryota</taxon>
        <taxon>Fungi</taxon>
        <taxon>Fungi incertae sedis</taxon>
        <taxon>Mucoromycota</taxon>
        <taxon>Mortierellomycotina</taxon>
        <taxon>Mortierellomycetes</taxon>
        <taxon>Mortierellales</taxon>
        <taxon>Mortierellaceae</taxon>
        <taxon>Linnemannia</taxon>
    </lineage>
</organism>
<protein>
    <submittedName>
        <fullName evidence="1">Uncharacterized protein</fullName>
    </submittedName>
</protein>
<reference evidence="1 2" key="1">
    <citation type="submission" date="2016-05" db="EMBL/GenBank/DDBJ databases">
        <title>Genome sequencing reveals origins of a unique bacterial endosymbiosis in the earliest lineages of terrestrial Fungi.</title>
        <authorList>
            <consortium name="DOE Joint Genome Institute"/>
            <person name="Uehling J."/>
            <person name="Gryganskyi A."/>
            <person name="Hameed K."/>
            <person name="Tschaplinski T."/>
            <person name="Misztal P."/>
            <person name="Wu S."/>
            <person name="Desiro A."/>
            <person name="Vande Pol N."/>
            <person name="Du Z.-Y."/>
            <person name="Zienkiewicz A."/>
            <person name="Zienkiewicz K."/>
            <person name="Morin E."/>
            <person name="Tisserant E."/>
            <person name="Splivallo R."/>
            <person name="Hainaut M."/>
            <person name="Henrissat B."/>
            <person name="Ohm R."/>
            <person name="Kuo A."/>
            <person name="Yan J."/>
            <person name="Lipzen A."/>
            <person name="Nolan M."/>
            <person name="Labutti K."/>
            <person name="Barry K."/>
            <person name="Goldstein A."/>
            <person name="Labbe J."/>
            <person name="Schadt C."/>
            <person name="Tuskan G."/>
            <person name="Grigoriev I."/>
            <person name="Martin F."/>
            <person name="Vilgalys R."/>
            <person name="Bonito G."/>
        </authorList>
    </citation>
    <scope>NUCLEOTIDE SEQUENCE [LARGE SCALE GENOMIC DNA]</scope>
    <source>
        <strain evidence="1 2">AG-77</strain>
    </source>
</reference>
<dbReference type="AlphaFoldDB" id="A0A197JUQ4"/>
<dbReference type="OrthoDB" id="2429576at2759"/>
<evidence type="ECO:0000313" key="1">
    <source>
        <dbReference type="EMBL" id="OAQ28945.1"/>
    </source>
</evidence>
<dbReference type="EMBL" id="KV442044">
    <property type="protein sequence ID" value="OAQ28945.1"/>
    <property type="molecule type" value="Genomic_DNA"/>
</dbReference>
<gene>
    <name evidence="1" type="ORF">K457DRAFT_126198</name>
</gene>